<evidence type="ECO:0000313" key="2">
    <source>
        <dbReference type="EMBL" id="MBA9003687.1"/>
    </source>
</evidence>
<evidence type="ECO:0000256" key="1">
    <source>
        <dbReference type="SAM" id="Phobius"/>
    </source>
</evidence>
<name>A0A7W3MXF3_9ACTN</name>
<dbReference type="Proteomes" id="UP000539313">
    <property type="component" value="Unassembled WGS sequence"/>
</dbReference>
<evidence type="ECO:0000313" key="3">
    <source>
        <dbReference type="Proteomes" id="UP000539313"/>
    </source>
</evidence>
<keyword evidence="1" id="KW-1133">Transmembrane helix</keyword>
<keyword evidence="1" id="KW-0812">Transmembrane</keyword>
<comment type="caution">
    <text evidence="2">The sequence shown here is derived from an EMBL/GenBank/DDBJ whole genome shotgun (WGS) entry which is preliminary data.</text>
</comment>
<gene>
    <name evidence="2" type="ORF">HNR21_002569</name>
</gene>
<proteinExistence type="predicted"/>
<keyword evidence="1" id="KW-0472">Membrane</keyword>
<feature type="transmembrane region" description="Helical" evidence="1">
    <location>
        <begin position="94"/>
        <end position="112"/>
    </location>
</feature>
<protein>
    <submittedName>
        <fullName evidence="2">Uncharacterized protein</fullName>
    </submittedName>
</protein>
<dbReference type="AlphaFoldDB" id="A0A7W3MXF3"/>
<organism evidence="2 3">
    <name type="scientific">Thermomonospora cellulosilytica</name>
    <dbReference type="NCBI Taxonomy" id="1411118"/>
    <lineage>
        <taxon>Bacteria</taxon>
        <taxon>Bacillati</taxon>
        <taxon>Actinomycetota</taxon>
        <taxon>Actinomycetes</taxon>
        <taxon>Streptosporangiales</taxon>
        <taxon>Thermomonosporaceae</taxon>
        <taxon>Thermomonospora</taxon>
    </lineage>
</organism>
<reference evidence="2 3" key="1">
    <citation type="submission" date="2020-08" db="EMBL/GenBank/DDBJ databases">
        <title>Sequencing the genomes of 1000 actinobacteria strains.</title>
        <authorList>
            <person name="Klenk H.-P."/>
        </authorList>
    </citation>
    <scope>NUCLEOTIDE SEQUENCE [LARGE SCALE GENOMIC DNA]</scope>
    <source>
        <strain evidence="2 3">DSM 45823</strain>
    </source>
</reference>
<accession>A0A7W3MXF3</accession>
<sequence length="164" mass="18271">MTAPDRLRALVAEWDELRADLTAHADLLEAAALPAALVVRGRVRMLDDCVRDLRAVVDLMEATMTTPDEPSRPVESGRDAAPTSPAIRWSGWTLAWTAWIAFFLVVEAAALFRKAPGDTFSEHWWSLFRVRARVPVPVRVALLAVQVGFGIWLVGHLAFGWWTL</sequence>
<feature type="transmembrane region" description="Helical" evidence="1">
    <location>
        <begin position="140"/>
        <end position="162"/>
    </location>
</feature>
<dbReference type="EMBL" id="JACJII010000001">
    <property type="protein sequence ID" value="MBA9003687.1"/>
    <property type="molecule type" value="Genomic_DNA"/>
</dbReference>
<dbReference type="RefSeq" id="WP_182705370.1">
    <property type="nucleotide sequence ID" value="NZ_JACJII010000001.1"/>
</dbReference>
<keyword evidence="3" id="KW-1185">Reference proteome</keyword>